<evidence type="ECO:0000313" key="2">
    <source>
        <dbReference type="EMBL" id="MEQ2305028.1"/>
    </source>
</evidence>
<accession>A0ABV0ZI34</accession>
<dbReference type="Proteomes" id="UP001469553">
    <property type="component" value="Unassembled WGS sequence"/>
</dbReference>
<dbReference type="EMBL" id="JAHRIP010060917">
    <property type="protein sequence ID" value="MEQ2305028.1"/>
    <property type="molecule type" value="Genomic_DNA"/>
</dbReference>
<evidence type="ECO:0000313" key="3">
    <source>
        <dbReference type="Proteomes" id="UP001469553"/>
    </source>
</evidence>
<name>A0ABV0ZI34_9TELE</name>
<gene>
    <name evidence="2" type="ORF">AMECASPLE_033284</name>
</gene>
<protein>
    <submittedName>
        <fullName evidence="2">Uncharacterized protein</fullName>
    </submittedName>
</protein>
<evidence type="ECO:0000256" key="1">
    <source>
        <dbReference type="SAM" id="MobiDB-lite"/>
    </source>
</evidence>
<reference evidence="2 3" key="1">
    <citation type="submission" date="2021-06" db="EMBL/GenBank/DDBJ databases">
        <authorList>
            <person name="Palmer J.M."/>
        </authorList>
    </citation>
    <scope>NUCLEOTIDE SEQUENCE [LARGE SCALE GENOMIC DNA]</scope>
    <source>
        <strain evidence="2 3">AS_MEX2019</strain>
        <tissue evidence="2">Muscle</tissue>
    </source>
</reference>
<sequence>MREEEEGAEEELGVASPPSTSFSQVWAFQPRSSSLFARTFSFQQLRRKLPVLSDRNGSRRLHQIHQTPAVFLQFRLLGLDSITRTLWSLEPWIKLH</sequence>
<organism evidence="2 3">
    <name type="scientific">Ameca splendens</name>
    <dbReference type="NCBI Taxonomy" id="208324"/>
    <lineage>
        <taxon>Eukaryota</taxon>
        <taxon>Metazoa</taxon>
        <taxon>Chordata</taxon>
        <taxon>Craniata</taxon>
        <taxon>Vertebrata</taxon>
        <taxon>Euteleostomi</taxon>
        <taxon>Actinopterygii</taxon>
        <taxon>Neopterygii</taxon>
        <taxon>Teleostei</taxon>
        <taxon>Neoteleostei</taxon>
        <taxon>Acanthomorphata</taxon>
        <taxon>Ovalentaria</taxon>
        <taxon>Atherinomorphae</taxon>
        <taxon>Cyprinodontiformes</taxon>
        <taxon>Goodeidae</taxon>
        <taxon>Ameca</taxon>
    </lineage>
</organism>
<proteinExistence type="predicted"/>
<feature type="region of interest" description="Disordered" evidence="1">
    <location>
        <begin position="1"/>
        <end position="21"/>
    </location>
</feature>
<comment type="caution">
    <text evidence="2">The sequence shown here is derived from an EMBL/GenBank/DDBJ whole genome shotgun (WGS) entry which is preliminary data.</text>
</comment>
<feature type="compositionally biased region" description="Acidic residues" evidence="1">
    <location>
        <begin position="1"/>
        <end position="12"/>
    </location>
</feature>
<keyword evidence="3" id="KW-1185">Reference proteome</keyword>